<dbReference type="InterPro" id="IPR051016">
    <property type="entry name" value="Diverse_Substrate_AcTransf"/>
</dbReference>
<keyword evidence="2 5" id="KW-0808">Transferase</keyword>
<feature type="domain" description="N-acetyltransferase" evidence="4">
    <location>
        <begin position="4"/>
        <end position="152"/>
    </location>
</feature>
<organism evidence="5 6">
    <name type="scientific">Haloechinothrix alba</name>
    <dbReference type="NCBI Taxonomy" id="664784"/>
    <lineage>
        <taxon>Bacteria</taxon>
        <taxon>Bacillati</taxon>
        <taxon>Actinomycetota</taxon>
        <taxon>Actinomycetes</taxon>
        <taxon>Pseudonocardiales</taxon>
        <taxon>Pseudonocardiaceae</taxon>
        <taxon>Haloechinothrix</taxon>
    </lineage>
</organism>
<dbReference type="GO" id="GO:0008080">
    <property type="term" value="F:N-acetyltransferase activity"/>
    <property type="evidence" value="ECO:0007669"/>
    <property type="project" value="UniProtKB-ARBA"/>
</dbReference>
<dbReference type="SUPFAM" id="SSF55729">
    <property type="entry name" value="Acyl-CoA N-acyltransferases (Nat)"/>
    <property type="match status" value="1"/>
</dbReference>
<evidence type="ECO:0000256" key="1">
    <source>
        <dbReference type="ARBA" id="ARBA00008694"/>
    </source>
</evidence>
<dbReference type="InterPro" id="IPR016181">
    <property type="entry name" value="Acyl_CoA_acyltransferase"/>
</dbReference>
<protein>
    <submittedName>
        <fullName evidence="5">L-amino acid N-acyltransferase YncA</fullName>
    </submittedName>
</protein>
<name>A0A238VBV7_9PSEU</name>
<accession>A0A238VBV7</accession>
<evidence type="ECO:0000256" key="3">
    <source>
        <dbReference type="ARBA" id="ARBA00023315"/>
    </source>
</evidence>
<dbReference type="Proteomes" id="UP000198348">
    <property type="component" value="Unassembled WGS sequence"/>
</dbReference>
<keyword evidence="3 5" id="KW-0012">Acyltransferase</keyword>
<dbReference type="AlphaFoldDB" id="A0A238VBV7"/>
<dbReference type="PROSITE" id="PS51186">
    <property type="entry name" value="GNAT"/>
    <property type="match status" value="1"/>
</dbReference>
<evidence type="ECO:0000313" key="6">
    <source>
        <dbReference type="Proteomes" id="UP000198348"/>
    </source>
</evidence>
<comment type="similarity">
    <text evidence="1">Belongs to the acetyltransferase family.</text>
</comment>
<evidence type="ECO:0000259" key="4">
    <source>
        <dbReference type="PROSITE" id="PS51186"/>
    </source>
</evidence>
<dbReference type="OrthoDB" id="9805924at2"/>
<dbReference type="RefSeq" id="WP_089299684.1">
    <property type="nucleotide sequence ID" value="NZ_FZNW01000002.1"/>
</dbReference>
<dbReference type="CDD" id="cd04301">
    <property type="entry name" value="NAT_SF"/>
    <property type="match status" value="1"/>
</dbReference>
<dbReference type="Pfam" id="PF00583">
    <property type="entry name" value="Acetyltransf_1"/>
    <property type="match status" value="1"/>
</dbReference>
<dbReference type="PANTHER" id="PTHR10545">
    <property type="entry name" value="DIAMINE N-ACETYLTRANSFERASE"/>
    <property type="match status" value="1"/>
</dbReference>
<reference evidence="5 6" key="1">
    <citation type="submission" date="2017-06" db="EMBL/GenBank/DDBJ databases">
        <authorList>
            <person name="Kim H.J."/>
            <person name="Triplett B.A."/>
        </authorList>
    </citation>
    <scope>NUCLEOTIDE SEQUENCE [LARGE SCALE GENOMIC DNA]</scope>
    <source>
        <strain evidence="5 6">DSM 45207</strain>
    </source>
</reference>
<dbReference type="PANTHER" id="PTHR10545:SF29">
    <property type="entry name" value="GH14572P-RELATED"/>
    <property type="match status" value="1"/>
</dbReference>
<dbReference type="InterPro" id="IPR000182">
    <property type="entry name" value="GNAT_dom"/>
</dbReference>
<sequence length="168" mass="18473">MPSTRVRPVAKDDVADVVTLVHELAEYEKAPEECHLTGEDLDAALFADQPALFGHVAELDGVAAGFALWFLNFSTWRGVHGIYLEDLYVRPAYRGHGLGKALLAELARECSRRGYGRLEWWVLDWNTPAIDFYRSVGAVAMDEWTVFRLTGDALTGLATHAGGARPAG</sequence>
<evidence type="ECO:0000313" key="5">
    <source>
        <dbReference type="EMBL" id="SNR31736.1"/>
    </source>
</evidence>
<dbReference type="FunFam" id="3.40.630.30:FF:000064">
    <property type="entry name" value="GNAT family acetyltransferase"/>
    <property type="match status" value="1"/>
</dbReference>
<gene>
    <name evidence="5" type="ORF">SAMN06265360_10221</name>
</gene>
<dbReference type="Gene3D" id="3.40.630.30">
    <property type="match status" value="1"/>
</dbReference>
<evidence type="ECO:0000256" key="2">
    <source>
        <dbReference type="ARBA" id="ARBA00022679"/>
    </source>
</evidence>
<dbReference type="EMBL" id="FZNW01000002">
    <property type="protein sequence ID" value="SNR31736.1"/>
    <property type="molecule type" value="Genomic_DNA"/>
</dbReference>
<proteinExistence type="inferred from homology"/>
<keyword evidence="6" id="KW-1185">Reference proteome</keyword>